<organism evidence="2 3">
    <name type="scientific">Rhizophagus irregularis</name>
    <dbReference type="NCBI Taxonomy" id="588596"/>
    <lineage>
        <taxon>Eukaryota</taxon>
        <taxon>Fungi</taxon>
        <taxon>Fungi incertae sedis</taxon>
        <taxon>Mucoromycota</taxon>
        <taxon>Glomeromycotina</taxon>
        <taxon>Glomeromycetes</taxon>
        <taxon>Glomerales</taxon>
        <taxon>Glomeraceae</taxon>
        <taxon>Rhizophagus</taxon>
    </lineage>
</organism>
<protein>
    <recommendedName>
        <fullName evidence="1">SLH domain-containing protein</fullName>
    </recommendedName>
</protein>
<accession>A0A2N0QK45</accession>
<dbReference type="PROSITE" id="PS51272">
    <property type="entry name" value="SLH"/>
    <property type="match status" value="2"/>
</dbReference>
<gene>
    <name evidence="2" type="ORF">RhiirA1_405536</name>
</gene>
<dbReference type="InterPro" id="IPR001119">
    <property type="entry name" value="SLH_dom"/>
</dbReference>
<proteinExistence type="predicted"/>
<dbReference type="EMBL" id="LLXH01007673">
    <property type="protein sequence ID" value="PKC51420.1"/>
    <property type="molecule type" value="Genomic_DNA"/>
</dbReference>
<reference evidence="2 3" key="2">
    <citation type="submission" date="2017-10" db="EMBL/GenBank/DDBJ databases">
        <title>Genome analyses suggest a sexual origin of heterokaryosis in a supposedly ancient asexual fungus.</title>
        <authorList>
            <person name="Corradi N."/>
            <person name="Sedzielewska K."/>
            <person name="Noel J."/>
            <person name="Charron P."/>
            <person name="Farinelli L."/>
            <person name="Marton T."/>
            <person name="Kruger M."/>
            <person name="Pelin A."/>
            <person name="Brachmann A."/>
            <person name="Corradi N."/>
        </authorList>
    </citation>
    <scope>NUCLEOTIDE SEQUENCE [LARGE SCALE GENOMIC DNA]</scope>
    <source>
        <strain evidence="2 3">A1</strain>
    </source>
</reference>
<evidence type="ECO:0000313" key="3">
    <source>
        <dbReference type="Proteomes" id="UP000232688"/>
    </source>
</evidence>
<evidence type="ECO:0000259" key="1">
    <source>
        <dbReference type="PROSITE" id="PS51272"/>
    </source>
</evidence>
<dbReference type="Proteomes" id="UP000232688">
    <property type="component" value="Unassembled WGS sequence"/>
</dbReference>
<comment type="caution">
    <text evidence="2">The sequence shown here is derived from an EMBL/GenBank/DDBJ whole genome shotgun (WGS) entry which is preliminary data.</text>
</comment>
<dbReference type="VEuPathDB" id="FungiDB:RhiirA1_405536"/>
<feature type="domain" description="SLH" evidence="1">
    <location>
        <begin position="1"/>
        <end position="39"/>
    </location>
</feature>
<name>A0A2N0QK45_9GLOM</name>
<dbReference type="Pfam" id="PF00395">
    <property type="entry name" value="SLH"/>
    <property type="match status" value="3"/>
</dbReference>
<reference evidence="2 3" key="1">
    <citation type="submission" date="2017-10" db="EMBL/GenBank/DDBJ databases">
        <title>Extensive intraspecific genome diversity in a model arbuscular mycorrhizal fungus.</title>
        <authorList>
            <person name="Chen E.C.H."/>
            <person name="Morin E."/>
            <person name="Baudet D."/>
            <person name="Noel J."/>
            <person name="Ndikumana S."/>
            <person name="Charron P."/>
            <person name="St-Onge C."/>
            <person name="Giorgi J."/>
            <person name="Grigoriev I.V."/>
            <person name="Roux C."/>
            <person name="Martin F.M."/>
            <person name="Corradi N."/>
        </authorList>
    </citation>
    <scope>NUCLEOTIDE SEQUENCE [LARGE SCALE GENOMIC DNA]</scope>
    <source>
        <strain evidence="2 3">A1</strain>
    </source>
</reference>
<feature type="domain" description="SLH" evidence="1">
    <location>
        <begin position="41"/>
        <end position="104"/>
    </location>
</feature>
<dbReference type="PANTHER" id="PTHR43308">
    <property type="entry name" value="OUTER MEMBRANE PROTEIN ALPHA-RELATED"/>
    <property type="match status" value="1"/>
</dbReference>
<dbReference type="AlphaFoldDB" id="A0A2N0QK45"/>
<feature type="non-terminal residue" evidence="2">
    <location>
        <position position="210"/>
    </location>
</feature>
<evidence type="ECO:0000313" key="2">
    <source>
        <dbReference type="EMBL" id="PKC51420.1"/>
    </source>
</evidence>
<sequence>MAEQGIINGYADGTFKPNENINRQHAALLINNAVDLSTSVPFKAFNDVNSKHPYYQAIRNLQTADLIKADENGNFNPTKPLTRGEMAKIIATAYDLDARVNYTFSDVKGTEYDKYVQALYSNGVTAGYEDANNLDENFVPEPIGNQETQKPMPLEPSKNVEDYPSDRVVTKDLLNYYDLEVPDGKTIYEMREEQQAKALEIKKQFIPDGT</sequence>
<dbReference type="InterPro" id="IPR051465">
    <property type="entry name" value="Cell_Envelope_Struct_Comp"/>
</dbReference>